<reference evidence="1" key="1">
    <citation type="submission" date="2022-07" db="EMBL/GenBank/DDBJ databases">
        <title>Whole Genome Sequencing of Streptococcus suis.</title>
        <authorList>
            <person name="Dai X."/>
            <person name="Huang J."/>
            <person name="Wang L."/>
        </authorList>
    </citation>
    <scope>NUCLEOTIDE SEQUENCE</scope>
    <source>
        <strain evidence="1">SFB2</strain>
    </source>
</reference>
<protein>
    <submittedName>
        <fullName evidence="1">Uncharacterized protein</fullName>
    </submittedName>
</protein>
<dbReference type="EMBL" id="JANFML010000018">
    <property type="protein sequence ID" value="MDG4512514.1"/>
    <property type="molecule type" value="Genomic_DNA"/>
</dbReference>
<gene>
    <name evidence="1" type="ORF">NOL15_06620</name>
</gene>
<sequence>MMTQGKLEKDILSAIAEFSTLLTSYKFDEAWTVAGRLNGLLKTEEVIQLPADQLDSIRTELKGYYATNNEINSLHKRLVAKGHKLLELSQQ</sequence>
<name>A0A9X4RSF5_STRSU</name>
<evidence type="ECO:0000313" key="1">
    <source>
        <dbReference type="EMBL" id="MDG4512514.1"/>
    </source>
</evidence>
<dbReference type="AlphaFoldDB" id="A0A9X4RSF5"/>
<evidence type="ECO:0000313" key="2">
    <source>
        <dbReference type="Proteomes" id="UP001152879"/>
    </source>
</evidence>
<proteinExistence type="predicted"/>
<comment type="caution">
    <text evidence="1">The sequence shown here is derived from an EMBL/GenBank/DDBJ whole genome shotgun (WGS) entry which is preliminary data.</text>
</comment>
<dbReference type="Proteomes" id="UP001152879">
    <property type="component" value="Unassembled WGS sequence"/>
</dbReference>
<organism evidence="1 2">
    <name type="scientific">Streptococcus suis</name>
    <dbReference type="NCBI Taxonomy" id="1307"/>
    <lineage>
        <taxon>Bacteria</taxon>
        <taxon>Bacillati</taxon>
        <taxon>Bacillota</taxon>
        <taxon>Bacilli</taxon>
        <taxon>Lactobacillales</taxon>
        <taxon>Streptococcaceae</taxon>
        <taxon>Streptococcus</taxon>
    </lineage>
</organism>
<accession>A0A9X4RSF5</accession>